<dbReference type="InterPro" id="IPR029063">
    <property type="entry name" value="SAM-dependent_MTases_sf"/>
</dbReference>
<gene>
    <name evidence="2" type="ORF">ACFO0B_08555</name>
</gene>
<evidence type="ECO:0000313" key="2">
    <source>
        <dbReference type="EMBL" id="MFC3962037.1"/>
    </source>
</evidence>
<dbReference type="SUPFAM" id="SSF53335">
    <property type="entry name" value="S-adenosyl-L-methionine-dependent methyltransferases"/>
    <property type="match status" value="1"/>
</dbReference>
<dbReference type="EMBL" id="JBHSAX010000007">
    <property type="protein sequence ID" value="MFC3962037.1"/>
    <property type="molecule type" value="Genomic_DNA"/>
</dbReference>
<dbReference type="Gene3D" id="3.40.50.150">
    <property type="entry name" value="Vaccinia Virus protein VP39"/>
    <property type="match status" value="1"/>
</dbReference>
<evidence type="ECO:0000313" key="3">
    <source>
        <dbReference type="Proteomes" id="UP001595696"/>
    </source>
</evidence>
<evidence type="ECO:0000259" key="1">
    <source>
        <dbReference type="Pfam" id="PF08242"/>
    </source>
</evidence>
<dbReference type="InterPro" id="IPR013217">
    <property type="entry name" value="Methyltransf_12"/>
</dbReference>
<keyword evidence="3" id="KW-1185">Reference proteome</keyword>
<dbReference type="Proteomes" id="UP001595696">
    <property type="component" value="Unassembled WGS sequence"/>
</dbReference>
<comment type="caution">
    <text evidence="2">The sequence shown here is derived from an EMBL/GenBank/DDBJ whole genome shotgun (WGS) entry which is preliminary data.</text>
</comment>
<dbReference type="GO" id="GO:0032259">
    <property type="term" value="P:methylation"/>
    <property type="evidence" value="ECO:0007669"/>
    <property type="project" value="UniProtKB-KW"/>
</dbReference>
<dbReference type="Pfam" id="PF08242">
    <property type="entry name" value="Methyltransf_12"/>
    <property type="match status" value="1"/>
</dbReference>
<keyword evidence="2" id="KW-0489">Methyltransferase</keyword>
<dbReference type="PANTHER" id="PTHR43861:SF1">
    <property type="entry name" value="TRANS-ACONITATE 2-METHYLTRANSFERASE"/>
    <property type="match status" value="1"/>
</dbReference>
<keyword evidence="2" id="KW-0808">Transferase</keyword>
<feature type="domain" description="Methyltransferase type 12" evidence="1">
    <location>
        <begin position="34"/>
        <end position="123"/>
    </location>
</feature>
<name>A0ABV8DPR5_9NOCA</name>
<accession>A0ABV8DPR5</accession>
<sequence>MLTELNRAHPWSHNDHYAGWVVRRVRESRARRVLDIGCGTGNLVARLRDHCAITGLERDPETAAVAAHRFRDDPAVRILPIDFADRDPETRWDAITLVAVLHHLPLDAALRALRDSLAPGGRLVVVGCHRDATVGDALTRLPAVLLNPIIGAVKHPARATEPPPHMRAPIAEPRETLAEIRAAAARALPGARIRRRLFWRYTLVYDDRV</sequence>
<organism evidence="2 3">
    <name type="scientific">Nocardia jiangsuensis</name>
    <dbReference type="NCBI Taxonomy" id="1691563"/>
    <lineage>
        <taxon>Bacteria</taxon>
        <taxon>Bacillati</taxon>
        <taxon>Actinomycetota</taxon>
        <taxon>Actinomycetes</taxon>
        <taxon>Mycobacteriales</taxon>
        <taxon>Nocardiaceae</taxon>
        <taxon>Nocardia</taxon>
    </lineage>
</organism>
<protein>
    <submittedName>
        <fullName evidence="2">Class I SAM-dependent methyltransferase</fullName>
    </submittedName>
</protein>
<reference evidence="3" key="1">
    <citation type="journal article" date="2019" name="Int. J. Syst. Evol. Microbiol.">
        <title>The Global Catalogue of Microorganisms (GCM) 10K type strain sequencing project: providing services to taxonomists for standard genome sequencing and annotation.</title>
        <authorList>
            <consortium name="The Broad Institute Genomics Platform"/>
            <consortium name="The Broad Institute Genome Sequencing Center for Infectious Disease"/>
            <person name="Wu L."/>
            <person name="Ma J."/>
        </authorList>
    </citation>
    <scope>NUCLEOTIDE SEQUENCE [LARGE SCALE GENOMIC DNA]</scope>
    <source>
        <strain evidence="3">CGMCC 4.7330</strain>
    </source>
</reference>
<dbReference type="RefSeq" id="WP_378611782.1">
    <property type="nucleotide sequence ID" value="NZ_JBHSAX010000007.1"/>
</dbReference>
<dbReference type="CDD" id="cd02440">
    <property type="entry name" value="AdoMet_MTases"/>
    <property type="match status" value="1"/>
</dbReference>
<dbReference type="PANTHER" id="PTHR43861">
    <property type="entry name" value="TRANS-ACONITATE 2-METHYLTRANSFERASE-RELATED"/>
    <property type="match status" value="1"/>
</dbReference>
<dbReference type="GO" id="GO:0008168">
    <property type="term" value="F:methyltransferase activity"/>
    <property type="evidence" value="ECO:0007669"/>
    <property type="project" value="UniProtKB-KW"/>
</dbReference>
<proteinExistence type="predicted"/>